<feature type="coiled-coil region" evidence="1">
    <location>
        <begin position="1379"/>
        <end position="1441"/>
    </location>
</feature>
<feature type="compositionally biased region" description="Low complexity" evidence="2">
    <location>
        <begin position="10"/>
        <end position="22"/>
    </location>
</feature>
<feature type="coiled-coil region" evidence="1">
    <location>
        <begin position="110"/>
        <end position="137"/>
    </location>
</feature>
<reference evidence="3" key="1">
    <citation type="submission" date="2019-03" db="EMBL/GenBank/DDBJ databases">
        <title>WGS assembly of Setaria viridis.</title>
        <authorList>
            <person name="Huang P."/>
            <person name="Jenkins J."/>
            <person name="Grimwood J."/>
            <person name="Barry K."/>
            <person name="Healey A."/>
            <person name="Mamidi S."/>
            <person name="Sreedasyam A."/>
            <person name="Shu S."/>
            <person name="Feldman M."/>
            <person name="Wu J."/>
            <person name="Yu Y."/>
            <person name="Chen C."/>
            <person name="Johnson J."/>
            <person name="Rokhsar D."/>
            <person name="Baxter I."/>
            <person name="Schmutz J."/>
            <person name="Brutnell T."/>
            <person name="Kellogg E."/>
        </authorList>
    </citation>
    <scope>NUCLEOTIDE SEQUENCE [LARGE SCALE GENOMIC DNA]</scope>
</reference>
<dbReference type="PANTHER" id="PTHR43939:SF68">
    <property type="entry name" value="CENTROSOMAL PROTEIN OF 290 KDA-LIKE"/>
    <property type="match status" value="1"/>
</dbReference>
<name>A0A4V6DD35_SETVI</name>
<dbReference type="Gramene" id="TKW40116">
    <property type="protein sequence ID" value="TKW40116"/>
    <property type="gene ID" value="SEVIR_1G224800v2"/>
</dbReference>
<dbReference type="Proteomes" id="UP000298652">
    <property type="component" value="Chromosome 1"/>
</dbReference>
<evidence type="ECO:0000256" key="1">
    <source>
        <dbReference type="SAM" id="Coils"/>
    </source>
</evidence>
<feature type="coiled-coil region" evidence="1">
    <location>
        <begin position="308"/>
        <end position="447"/>
    </location>
</feature>
<proteinExistence type="predicted"/>
<evidence type="ECO:0000313" key="4">
    <source>
        <dbReference type="Proteomes" id="UP000298652"/>
    </source>
</evidence>
<protein>
    <submittedName>
        <fullName evidence="3">Uncharacterized protein</fullName>
    </submittedName>
</protein>
<feature type="coiled-coil region" evidence="1">
    <location>
        <begin position="996"/>
        <end position="1086"/>
    </location>
</feature>
<dbReference type="PANTHER" id="PTHR43939">
    <property type="entry name" value="COILED-COIL DOMAIN-CONTAINING PROTEIN 158"/>
    <property type="match status" value="1"/>
</dbReference>
<organism evidence="3 4">
    <name type="scientific">Setaria viridis</name>
    <name type="common">Green bristlegrass</name>
    <name type="synonym">Setaria italica subsp. viridis</name>
    <dbReference type="NCBI Taxonomy" id="4556"/>
    <lineage>
        <taxon>Eukaryota</taxon>
        <taxon>Viridiplantae</taxon>
        <taxon>Streptophyta</taxon>
        <taxon>Embryophyta</taxon>
        <taxon>Tracheophyta</taxon>
        <taxon>Spermatophyta</taxon>
        <taxon>Magnoliopsida</taxon>
        <taxon>Liliopsida</taxon>
        <taxon>Poales</taxon>
        <taxon>Poaceae</taxon>
        <taxon>PACMAD clade</taxon>
        <taxon>Panicoideae</taxon>
        <taxon>Panicodae</taxon>
        <taxon>Paniceae</taxon>
        <taxon>Cenchrinae</taxon>
        <taxon>Setaria</taxon>
    </lineage>
</organism>
<sequence>MGDHSDSDSSPKSSSSSSSSPSARRRSSPQRGRAHSDESGSSDGVLVELPAQEARSPGADPDGGVLVNMPADDATSGETFEDAPDDLAAAGSRSARSLDESMTVIDFPEVSSAGAELRKYQEEKEAFAREAVALRRMLQEMVGKEASVSLHGEDPDETPLHSMLDDCSRLVLELNSLARAREQEIESLHARAVEAEVSREVADVYLSSWREGPEQAVGRMLASIDSVVGQDDANFEGAEQDGVSILERKISSLVEKYKQVSTGIEQLEQVLAEVKPDFVATAQGGLATILGIATEELVSSKRNEVDFLQKLNSFAEEKKALADELEEVKAARDAANSEASKAKAEFEQMEHKLSTTKEKLSMAVTKGKSLVQHRDSLKQALAEKTAELQSCMAELQKKSDALQAAEGRVEELTVSLDEKTIEHEKCLDELRETYSAWEGAKASIEELNEANSALTSLQTSLSLKDGVLQHIEEIMSEATFPEDLLSLEMTDRLGWLVEQKKIADMIFSEHHKVKDILSSVDIPHSVLTGELDSQISWLVSSLNQAKDDVVQLHSESADMLGRLAAHESKLVSMHEEIDRLTIVLLEEKQEKDMLVNEHSELLSLYNAAVDKLSVVSSQNNELIKTFAEFSDVTLEGNEPLDTAKLVLQSLSNIQQRTKSSPMETDSFEKLQTFLYTINQESSLCKIILEEDMIDRSVKTDELQRMAEEIHVLKNEKDSLQKELERVEERSSLLREKLSMAVKKGKGLVHEREGLKQVLNEKSSEIENLKQVLEGKNSEIEKLKYALNENKSETENMKEVLDTKNSEIEDLKHALYENNSITDNLKQVLDGKTSEIERLKHALDESCMETENLNQALIEKTSEADMIKQELDAKNIGIENLRHEIESRESAMTDLKEHVEHLSLQAAHFEKLQFDIVTLNDEKGKVESMLEEARASFGTLADSISSLTLPVDQPFEDPMEKISQIAQYIQESLVAKGSLDNELHKANEQITLHASRLSDALSTINMLEDELRKVKDHISSISDEKRQIQLHTAAIEEELEKTNEELAINANKLEDANATINTLQDELSQARSNISVLDAEKKEAEVKHETEINALNAKLAKCLEDLDRTHGNLQSHSTEHHGNLEKLSMLVMDDSLLSLMAEEFGKTISSLRDMGLIVKNMHEQLAAKGFQTDAVVEDPELLTLLSLSDYDNFVTERLGNSKTKKGNIDDTSSFSTIVEQLNNQTEYFSSFLKDLSAYMNGNIMSVLRALQLASNDFAHTLEEHGTLKIELGNKDAHNRAQESEVLSLQKELRAMSSKCLYCIQQVKIVFDDVVDLGYAIELATGRSSTGSELEVIVSDLKDEDADDYNKVADALLSTITILKSKSEKLSAIKGCVVTSLDEFKMRLKQAESAAETVSHDHQLLLERASMLEKELKMLQDECNRMELKMQEYQEREGTLKARELELLSLEHTQITADRGITDDAISKDQMEALVEKINKLNMMSGESHLQREEAALPSPFDKLSAVIDGFSALQHEVETLRYENEDLQLNVESCTREIEQLREEVSRNSDLNNRELESKSSELLEVTVSMERMIQQLGYLGVKDVVEDNKPTTTQALLSKLEKLIVASSTEAGNAKSIIQEQGAKLQSREKAVDELSTKVKMLEDLYHARLAQPDSSKDRSFEASSSAIVSDMSEIEDVGPMGKASISSVSTAAHARTMRKGSSDHLVLNIGSESERLIAAQDSDDKGRIKSLHTSGLIPAQGKHIADRVDAIWVSGSQILMNRPRARLGLMVYWLFLHLWLLGGIL</sequence>
<feature type="region of interest" description="Disordered" evidence="2">
    <location>
        <begin position="1"/>
        <end position="98"/>
    </location>
</feature>
<dbReference type="EMBL" id="CM016552">
    <property type="protein sequence ID" value="TKW40116.1"/>
    <property type="molecule type" value="Genomic_DNA"/>
</dbReference>
<accession>A0A4V6DD35</accession>
<evidence type="ECO:0000313" key="3">
    <source>
        <dbReference type="EMBL" id="TKW40116.1"/>
    </source>
</evidence>
<feature type="coiled-coil region" evidence="1">
    <location>
        <begin position="1509"/>
        <end position="1550"/>
    </location>
</feature>
<keyword evidence="4" id="KW-1185">Reference proteome</keyword>
<evidence type="ECO:0000256" key="2">
    <source>
        <dbReference type="SAM" id="MobiDB-lite"/>
    </source>
</evidence>
<gene>
    <name evidence="3" type="ORF">SEVIR_1G224800v2</name>
</gene>
<dbReference type="OMA" id="EKSNEHE"/>
<keyword evidence="1" id="KW-0175">Coiled coil</keyword>
<feature type="coiled-coil region" evidence="1">
    <location>
        <begin position="695"/>
        <end position="813"/>
    </location>
</feature>
<feature type="compositionally biased region" description="Low complexity" evidence="2">
    <location>
        <begin position="86"/>
        <end position="95"/>
    </location>
</feature>